<evidence type="ECO:0000256" key="7">
    <source>
        <dbReference type="ARBA" id="ARBA00023187"/>
    </source>
</evidence>
<dbReference type="Pfam" id="PF00679">
    <property type="entry name" value="EFG_C"/>
    <property type="match status" value="1"/>
</dbReference>
<dbReference type="SMART" id="SM00838">
    <property type="entry name" value="EFG_C"/>
    <property type="match status" value="1"/>
</dbReference>
<dbReference type="SUPFAM" id="SSF54980">
    <property type="entry name" value="EF-G C-terminal domain-like"/>
    <property type="match status" value="2"/>
</dbReference>
<dbReference type="PANTHER" id="PTHR42908">
    <property type="entry name" value="TRANSLATION ELONGATION FACTOR-RELATED"/>
    <property type="match status" value="1"/>
</dbReference>
<comment type="caution">
    <text evidence="14">The sequence shown here is derived from an EMBL/GenBank/DDBJ whole genome shotgun (WGS) entry which is preliminary data.</text>
</comment>
<comment type="function">
    <text evidence="10">Required for pre-mRNA splicing as component of the spliceosome, including pre-catalytic, catalytic and post-catalytic spliceosomal complexes. Component of the U5 snRNP and the U4/U6-U5 tri-snRNP complex, a building block of the spliceosome. As a component of the minor spliceosome, involved in the splicing of U12-type introns in pre-mRNAs.</text>
</comment>
<feature type="compositionally biased region" description="Acidic residues" evidence="12">
    <location>
        <begin position="16"/>
        <end position="26"/>
    </location>
</feature>
<dbReference type="InterPro" id="IPR035655">
    <property type="entry name" value="U5-116kDa_C"/>
</dbReference>
<evidence type="ECO:0000256" key="2">
    <source>
        <dbReference type="ARBA" id="ARBA00018774"/>
    </source>
</evidence>
<dbReference type="Gene3D" id="3.90.1430.10">
    <property type="entry name" value="Yeast translation eEF2 (G' domain)"/>
    <property type="match status" value="1"/>
</dbReference>
<reference evidence="14" key="1">
    <citation type="submission" date="2020-05" db="EMBL/GenBank/DDBJ databases">
        <title>Phylogenomic resolution of chytrid fungi.</title>
        <authorList>
            <person name="Stajich J.E."/>
            <person name="Amses K."/>
            <person name="Simmons R."/>
            <person name="Seto K."/>
            <person name="Myers J."/>
            <person name="Bonds A."/>
            <person name="Quandt C.A."/>
            <person name="Barry K."/>
            <person name="Liu P."/>
            <person name="Grigoriev I."/>
            <person name="Longcore J.E."/>
            <person name="James T.Y."/>
        </authorList>
    </citation>
    <scope>NUCLEOTIDE SEQUENCE</scope>
    <source>
        <strain evidence="14">JEL0379</strain>
    </source>
</reference>
<dbReference type="GO" id="GO:0003924">
    <property type="term" value="F:GTPase activity"/>
    <property type="evidence" value="ECO:0007669"/>
    <property type="project" value="InterPro"/>
</dbReference>
<keyword evidence="6" id="KW-0342">GTP-binding</keyword>
<dbReference type="InterPro" id="IPR035647">
    <property type="entry name" value="EFG_III/V"/>
</dbReference>
<dbReference type="Gene3D" id="2.40.30.10">
    <property type="entry name" value="Translation factors"/>
    <property type="match status" value="1"/>
</dbReference>
<dbReference type="FunFam" id="2.40.30.10:FF:000029">
    <property type="entry name" value="116 kDa U5 small nuclear ribonucleoprotein component"/>
    <property type="match status" value="1"/>
</dbReference>
<dbReference type="GO" id="GO:0071007">
    <property type="term" value="C:U2-type catalytic step 2 spliceosome"/>
    <property type="evidence" value="ECO:0007669"/>
    <property type="project" value="TreeGrafter"/>
</dbReference>
<dbReference type="PRINTS" id="PR00315">
    <property type="entry name" value="ELONGATNFCT"/>
</dbReference>
<dbReference type="Gene3D" id="3.40.50.300">
    <property type="entry name" value="P-loop containing nucleotide triphosphate hydrolases"/>
    <property type="match status" value="1"/>
</dbReference>
<dbReference type="GO" id="GO:0030623">
    <property type="term" value="F:U5 snRNA binding"/>
    <property type="evidence" value="ECO:0007669"/>
    <property type="project" value="TreeGrafter"/>
</dbReference>
<evidence type="ECO:0000256" key="4">
    <source>
        <dbReference type="ARBA" id="ARBA00022728"/>
    </source>
</evidence>
<feature type="region of interest" description="Disordered" evidence="12">
    <location>
        <begin position="1"/>
        <end position="67"/>
    </location>
</feature>
<proteinExistence type="predicted"/>
<dbReference type="InterPro" id="IPR031950">
    <property type="entry name" value="EFTUD2_N"/>
</dbReference>
<dbReference type="SUPFAM" id="SSF52540">
    <property type="entry name" value="P-loop containing nucleoside triphosphate hydrolases"/>
    <property type="match status" value="1"/>
</dbReference>
<evidence type="ECO:0000256" key="3">
    <source>
        <dbReference type="ARBA" id="ARBA00022664"/>
    </source>
</evidence>
<dbReference type="Proteomes" id="UP001212152">
    <property type="component" value="Unassembled WGS sequence"/>
</dbReference>
<dbReference type="InterPro" id="IPR004161">
    <property type="entry name" value="EFTu-like_2"/>
</dbReference>
<keyword evidence="8" id="KW-0539">Nucleus</keyword>
<keyword evidence="4" id="KW-0747">Spliceosome</keyword>
<dbReference type="InterPro" id="IPR005225">
    <property type="entry name" value="Small_GTP-bd"/>
</dbReference>
<evidence type="ECO:0000256" key="6">
    <source>
        <dbReference type="ARBA" id="ARBA00023134"/>
    </source>
</evidence>
<dbReference type="InterPro" id="IPR000795">
    <property type="entry name" value="T_Tr_GTP-bd_dom"/>
</dbReference>
<dbReference type="CDD" id="cd01683">
    <property type="entry name" value="EF2_IV_snRNP"/>
    <property type="match status" value="1"/>
</dbReference>
<protein>
    <recommendedName>
        <fullName evidence="2">116 kDa U5 small nuclear ribonucleoprotein component</fullName>
    </recommendedName>
    <alternativeName>
        <fullName evidence="9">U5 snRNP-specific protein, 116 kDa</fullName>
    </alternativeName>
</protein>
<accession>A0AAD5TJ32</accession>
<dbReference type="FunFam" id="3.30.230.10:FF:000009">
    <property type="entry name" value="116 kDa U5 small nuclear ribonucleoprotein component"/>
    <property type="match status" value="1"/>
</dbReference>
<evidence type="ECO:0000256" key="5">
    <source>
        <dbReference type="ARBA" id="ARBA00022741"/>
    </source>
</evidence>
<dbReference type="InterPro" id="IPR041095">
    <property type="entry name" value="EFG_II"/>
</dbReference>
<dbReference type="CDD" id="cd04098">
    <property type="entry name" value="eEF2_C_snRNP"/>
    <property type="match status" value="1"/>
</dbReference>
<evidence type="ECO:0000313" key="15">
    <source>
        <dbReference type="Proteomes" id="UP001212152"/>
    </source>
</evidence>
<keyword evidence="14" id="KW-0687">Ribonucleoprotein</keyword>
<keyword evidence="7" id="KW-0508">mRNA splicing</keyword>
<dbReference type="InterPro" id="IPR027417">
    <property type="entry name" value="P-loop_NTPase"/>
</dbReference>
<evidence type="ECO:0000256" key="9">
    <source>
        <dbReference type="ARBA" id="ARBA00031432"/>
    </source>
</evidence>
<dbReference type="Gene3D" id="3.30.230.10">
    <property type="match status" value="1"/>
</dbReference>
<keyword evidence="3" id="KW-0507">mRNA processing</keyword>
<dbReference type="GO" id="GO:0000974">
    <property type="term" value="C:Prp19 complex"/>
    <property type="evidence" value="ECO:0007669"/>
    <property type="project" value="UniProtKB-ARBA"/>
</dbReference>
<dbReference type="Gene3D" id="3.30.70.870">
    <property type="entry name" value="Elongation Factor G (Translational Gtpase), domain 3"/>
    <property type="match status" value="1"/>
</dbReference>
<dbReference type="Gene3D" id="3.30.70.240">
    <property type="match status" value="1"/>
</dbReference>
<keyword evidence="15" id="KW-1185">Reference proteome</keyword>
<dbReference type="PROSITE" id="PS51722">
    <property type="entry name" value="G_TR_2"/>
    <property type="match status" value="1"/>
</dbReference>
<dbReference type="FunFam" id="3.40.50.300:FF:000646">
    <property type="entry name" value="U5 small nuclear ribonucleoprotein component"/>
    <property type="match status" value="1"/>
</dbReference>
<comment type="subcellular location">
    <subcellularLocation>
        <location evidence="1">Nucleus</location>
    </subcellularLocation>
</comment>
<evidence type="ECO:0000256" key="10">
    <source>
        <dbReference type="ARBA" id="ARBA00045974"/>
    </source>
</evidence>
<dbReference type="SMART" id="SM00889">
    <property type="entry name" value="EFG_IV"/>
    <property type="match status" value="1"/>
</dbReference>
<dbReference type="AlphaFoldDB" id="A0AAD5TJ32"/>
<dbReference type="CDD" id="cd04090">
    <property type="entry name" value="EF2_II_snRNP"/>
    <property type="match status" value="1"/>
</dbReference>
<feature type="domain" description="Tr-type G" evidence="13">
    <location>
        <begin position="149"/>
        <end position="427"/>
    </location>
</feature>
<evidence type="ECO:0000256" key="11">
    <source>
        <dbReference type="ARBA" id="ARBA00055641"/>
    </source>
</evidence>
<dbReference type="Pfam" id="PF16004">
    <property type="entry name" value="EFTUD2"/>
    <property type="match status" value="1"/>
</dbReference>
<dbReference type="FunFam" id="3.30.70.240:FF:000004">
    <property type="entry name" value="116 kDa U5 small nuclear ribonucleoprotein"/>
    <property type="match status" value="1"/>
</dbReference>
<dbReference type="InterPro" id="IPR020568">
    <property type="entry name" value="Ribosomal_Su5_D2-typ_SF"/>
</dbReference>
<dbReference type="CDD" id="cd04167">
    <property type="entry name" value="Snu114p"/>
    <property type="match status" value="1"/>
</dbReference>
<gene>
    <name evidence="14" type="primary">EFTUD2</name>
    <name evidence="14" type="ORF">HDU87_003802</name>
</gene>
<dbReference type="GO" id="GO:0000398">
    <property type="term" value="P:mRNA splicing, via spliceosome"/>
    <property type="evidence" value="ECO:0007669"/>
    <property type="project" value="TreeGrafter"/>
</dbReference>
<dbReference type="InterPro" id="IPR044121">
    <property type="entry name" value="Snu114_GTP-bd"/>
</dbReference>
<keyword evidence="5" id="KW-0547">Nucleotide-binding</keyword>
<dbReference type="PANTHER" id="PTHR42908:SF6">
    <property type="entry name" value="116 KDA U5 SMALL NUCLEAR RIBONUCLEOPROTEIN COMPONENT"/>
    <property type="match status" value="1"/>
</dbReference>
<dbReference type="InterPro" id="IPR005517">
    <property type="entry name" value="Transl_elong_EFG/EF2_IV"/>
</dbReference>
<dbReference type="GO" id="GO:0005829">
    <property type="term" value="C:cytosol"/>
    <property type="evidence" value="ECO:0007669"/>
    <property type="project" value="TreeGrafter"/>
</dbReference>
<dbReference type="GO" id="GO:0046540">
    <property type="term" value="C:U4/U6 x U5 tri-snRNP complex"/>
    <property type="evidence" value="ECO:0007669"/>
    <property type="project" value="TreeGrafter"/>
</dbReference>
<evidence type="ECO:0000259" key="13">
    <source>
        <dbReference type="PROSITE" id="PS51722"/>
    </source>
</evidence>
<organism evidence="14 15">
    <name type="scientific">Geranomyces variabilis</name>
    <dbReference type="NCBI Taxonomy" id="109894"/>
    <lineage>
        <taxon>Eukaryota</taxon>
        <taxon>Fungi</taxon>
        <taxon>Fungi incertae sedis</taxon>
        <taxon>Chytridiomycota</taxon>
        <taxon>Chytridiomycota incertae sedis</taxon>
        <taxon>Chytridiomycetes</taxon>
        <taxon>Spizellomycetales</taxon>
        <taxon>Powellomycetaceae</taxon>
        <taxon>Geranomyces</taxon>
    </lineage>
</organism>
<name>A0AAD5TJ32_9FUNG</name>
<evidence type="ECO:0000256" key="12">
    <source>
        <dbReference type="SAM" id="MobiDB-lite"/>
    </source>
</evidence>
<dbReference type="Pfam" id="PF14492">
    <property type="entry name" value="EFG_III"/>
    <property type="match status" value="1"/>
</dbReference>
<dbReference type="SUPFAM" id="SSF50447">
    <property type="entry name" value="Translation proteins"/>
    <property type="match status" value="1"/>
</dbReference>
<dbReference type="GO" id="GO:0005525">
    <property type="term" value="F:GTP binding"/>
    <property type="evidence" value="ECO:0007669"/>
    <property type="project" value="UniProtKB-KW"/>
</dbReference>
<dbReference type="NCBIfam" id="TIGR00231">
    <property type="entry name" value="small_GTP"/>
    <property type="match status" value="1"/>
</dbReference>
<dbReference type="FunFam" id="3.30.70.870:FF:000002">
    <property type="entry name" value="Translation elongation factor 2"/>
    <property type="match status" value="1"/>
</dbReference>
<dbReference type="FunFam" id="3.90.1430.10:FF:000001">
    <property type="entry name" value="116 kDa U5 small nuclear ribonucleoprotein component"/>
    <property type="match status" value="1"/>
</dbReference>
<dbReference type="EMBL" id="JADGJQ010000029">
    <property type="protein sequence ID" value="KAJ3178025.1"/>
    <property type="molecule type" value="Genomic_DNA"/>
</dbReference>
<dbReference type="InterPro" id="IPR000640">
    <property type="entry name" value="EFG_V-like"/>
</dbReference>
<dbReference type="InterPro" id="IPR014721">
    <property type="entry name" value="Ribsml_uS5_D2-typ_fold_subgr"/>
</dbReference>
<dbReference type="Pfam" id="PF03764">
    <property type="entry name" value="EFG_IV"/>
    <property type="match status" value="1"/>
</dbReference>
<evidence type="ECO:0000313" key="14">
    <source>
        <dbReference type="EMBL" id="KAJ3178025.1"/>
    </source>
</evidence>
<evidence type="ECO:0000256" key="8">
    <source>
        <dbReference type="ARBA" id="ARBA00023242"/>
    </source>
</evidence>
<dbReference type="Pfam" id="PF00009">
    <property type="entry name" value="GTP_EFTU"/>
    <property type="match status" value="1"/>
</dbReference>
<dbReference type="Pfam" id="PF03144">
    <property type="entry name" value="GTP_EFTU_D2"/>
    <property type="match status" value="1"/>
</dbReference>
<comment type="function">
    <text evidence="11">Component of the U5 snRNP complex required for pre-mRNA splicing. Binds GTP.</text>
</comment>
<dbReference type="InterPro" id="IPR009000">
    <property type="entry name" value="Transl_B-barrel_sf"/>
</dbReference>
<dbReference type="CDD" id="cd16264">
    <property type="entry name" value="snRNP_III"/>
    <property type="match status" value="1"/>
</dbReference>
<evidence type="ECO:0000256" key="1">
    <source>
        <dbReference type="ARBA" id="ARBA00004123"/>
    </source>
</evidence>
<sequence>MDIDLYDEFGNYIGPDLDEDEDDDVEDHQYTLPHTAAMDVDRASDDDEDNVPAAARAQPPPQENSGMALVPAETVTSQVVLHEDKKYYATAEEIYGPDVETLVQDEDTQLLTEPIVAPIKKRKTYVQEKDLPPTVYSKEFLADLTTFPELTRNIAIVGHLHHGKTSFVDVLVSQTHEMPWDLESKERYTDVHELERGRGLSIKSMPISLVLQDLKSKSHLLNILDTPGHVNFSDEVTAAIRICDGAVLVVDAVEGVMANTERMIKHLVSEKIPFTLVVNKVDRLILELKLPPNDAYFKLRHTIEEVNSVLATCTDSVRLSPEAGNVCFASSQMGWCFSLKSFAQLYSESYENFDVNAFAKRLWGDIYFDTSKRTFRRKPLDSTSTRTFVHFILEPLFKMYAQVIGEDDKSLKSTLSSLGIYLKASQLCMDVKPLLRLVCEQFFGTVSGFVDMVVGQLPSPKANAVAKVEHIYTGNLDGPYAEAMKTLDPEGPLMLHVVKLFNATDMTQFDALGRVMSGTVRVGQQVRVLGEGYTPDDEEDMTIREVTGLSLFESRYKVKVTAASAGSWVLLEGIDAGIIKTATITGTQPIDEDDPIHIFRPLRYNTQPVMKVAVEPVNPTELPKMLDGLRKINKSYSIVQTKVEESGEHIILGTGELYLDCVLHDLRRLYSEIELKVADPVVRFCETVVETSTLKCFAETPNKKNKITMVAEPLEKGIAEDIENLIVSASWPKKKLADHFQSAYDWDLLASRNIWAFGPEDSGPNVLLNDTLPAETDKQLLAAVRDSVRQGFQWATREGPLCDEPIRNVKFKILDAVLANEPIFRGGGQIIPTARRVCYSSFLMATPRLMEPVFFVEVQAPADCVAAVYTVLARRRGHVTQDLPKPGSPLYTVKAYIPVIDSAGFETDLRTHTQGQAFCQQMFDHWQIVPGDPLDKAIQLRPLEPSPAQHLARDFMIKTRRRKGLSEDVAVTKFFDDPMLAQLATVEGGLGL</sequence>
<dbReference type="SUPFAM" id="SSF54211">
    <property type="entry name" value="Ribosomal protein S5 domain 2-like"/>
    <property type="match status" value="1"/>
</dbReference>